<dbReference type="AlphaFoldDB" id="A0A846R643"/>
<accession>A0A846R643</accession>
<protein>
    <submittedName>
        <fullName evidence="1">Uncharacterized protein</fullName>
    </submittedName>
</protein>
<evidence type="ECO:0000313" key="2">
    <source>
        <dbReference type="Proteomes" id="UP000590442"/>
    </source>
</evidence>
<organism evidence="1 2">
    <name type="scientific">Saonia flava</name>
    <dbReference type="NCBI Taxonomy" id="523696"/>
    <lineage>
        <taxon>Bacteria</taxon>
        <taxon>Pseudomonadati</taxon>
        <taxon>Bacteroidota</taxon>
        <taxon>Flavobacteriia</taxon>
        <taxon>Flavobacteriales</taxon>
        <taxon>Flavobacteriaceae</taxon>
        <taxon>Saonia</taxon>
    </lineage>
</organism>
<evidence type="ECO:0000313" key="1">
    <source>
        <dbReference type="EMBL" id="NJB72854.1"/>
    </source>
</evidence>
<proteinExistence type="predicted"/>
<dbReference type="Gene3D" id="2.130.10.10">
    <property type="entry name" value="YVTN repeat-like/Quinoprotein amine dehydrogenase"/>
    <property type="match status" value="1"/>
</dbReference>
<dbReference type="InterPro" id="IPR015943">
    <property type="entry name" value="WD40/YVTN_repeat-like_dom_sf"/>
</dbReference>
<dbReference type="RefSeq" id="WP_167966452.1">
    <property type="nucleotide sequence ID" value="NZ_JAATJJ010000003.1"/>
</dbReference>
<dbReference type="InterPro" id="IPR011047">
    <property type="entry name" value="Quinoprotein_ADH-like_sf"/>
</dbReference>
<dbReference type="SUPFAM" id="SSF50998">
    <property type="entry name" value="Quinoprotein alcohol dehydrogenase-like"/>
    <property type="match status" value="1"/>
</dbReference>
<gene>
    <name evidence="1" type="ORF">GGR42_003352</name>
</gene>
<keyword evidence="2" id="KW-1185">Reference proteome</keyword>
<name>A0A846R643_9FLAO</name>
<comment type="caution">
    <text evidence="1">The sequence shown here is derived from an EMBL/GenBank/DDBJ whole genome shotgun (WGS) entry which is preliminary data.</text>
</comment>
<sequence length="820" mass="93589">MKFRILLIFVIVLALGCKKEENKTSSLLHYIPKETAVLIKINDHQAFKSDLKNNGFLKELEGTKVYRSIHEKIKNLDNISPSSEGLLGFVEIGKENFEYIYVTDSHPNFFQLDNAQNISSETLTYENRSYDKYVLDDISFFSLEQDNKIILCSAQLVLENLIRTLKEIKTPQTLQKLYEVSSENKPATLFINSKYGDAVITSKVLEKSKIKISNFFDWISLDLNTGQNHMGFNGISIANDSLNQFINLFKNTNPLTPTTPQLAPLNSTAILSYTFDDYNEFAKNQQKYLDRSSPVDTIFNTVEEVGHIFLNSKKGVVLKTFGSENLYQFLDTYKKESKDYQGNQINGLSSSEFLNEFFNPLIQGFSANYFSIIDNTFLFSEDRETMQTIISNYKNGATFEKSPTYLAAKTELAEESTIQFISSSKGIEYFLEEDFSKEFVLDIKESNLSKYVFAGQLVTDNSFYHTSLMAERVEKEVASNTTSPLFTVQLDADLANTPQFVTNHRTNKKEIVVQDVDNNLYLISTEGKVLWKKQLGSKIVGSIKQIDIYKNGRLQLAFTTNNQFLVLDRNGKEVEPFNKTYEGGNLNSLAVFDYEDKKNYRFVVTQGSKVFMYNGKGDIVDGFTYKNSGSQITNSPKHFRIGKKDYLAFMLENNSLKILSRVGKDRVTVTDKIDFSNNDIYIYKNKFTLTDKKGVLHQIDEKGGISRANFNLNQDHGIDATSNTLVIMNDNILTIKGKKVELELGVYTKPKIFYIYDKIYVSVTDIQNQKIYLFDSQAKPIPNFPIYGNSIIDLADIDNDRKLELVAKDLENSIIIYKLN</sequence>
<dbReference type="Proteomes" id="UP000590442">
    <property type="component" value="Unassembled WGS sequence"/>
</dbReference>
<dbReference type="EMBL" id="JAATJJ010000003">
    <property type="protein sequence ID" value="NJB72854.1"/>
    <property type="molecule type" value="Genomic_DNA"/>
</dbReference>
<dbReference type="PROSITE" id="PS51257">
    <property type="entry name" value="PROKAR_LIPOPROTEIN"/>
    <property type="match status" value="1"/>
</dbReference>
<reference evidence="1 2" key="1">
    <citation type="submission" date="2020-03" db="EMBL/GenBank/DDBJ databases">
        <title>Genomic Encyclopedia of Type Strains, Phase IV (KMG-IV): sequencing the most valuable type-strain genomes for metagenomic binning, comparative biology and taxonomic classification.</title>
        <authorList>
            <person name="Goeker M."/>
        </authorList>
    </citation>
    <scope>NUCLEOTIDE SEQUENCE [LARGE SCALE GENOMIC DNA]</scope>
    <source>
        <strain evidence="1 2">DSM 29762</strain>
    </source>
</reference>